<keyword evidence="1" id="KW-0732">Signal</keyword>
<reference evidence="3" key="2">
    <citation type="journal article" date="2024" name="Antonie Van Leeuwenhoek">
        <title>Roseihalotalea indica gen. nov., sp. nov., a halophilic Bacteroidetes from mesopelagic Southwest Indian Ocean with higher carbohydrate metabolic potential.</title>
        <authorList>
            <person name="Chen B."/>
            <person name="Zhang M."/>
            <person name="Lin D."/>
            <person name="Ye J."/>
            <person name="Tang K."/>
        </authorList>
    </citation>
    <scope>NUCLEOTIDE SEQUENCE</scope>
    <source>
        <strain evidence="3">TK19036</strain>
    </source>
</reference>
<dbReference type="EMBL" id="CP120682">
    <property type="protein sequence ID" value="WKN39148.1"/>
    <property type="molecule type" value="Genomic_DNA"/>
</dbReference>
<sequence length="201" mass="21920">MKHLFFFTLAISLSTIGFAQQIKVVPQVGINMGKVYPQSNVIDNSGGRGGYEAGLDIRIGDYDGWFYWQPGVHYYTSYASLQVPASDNPTGQVGDYIRLSSFKIPLNGGMYLTGSDGILRIRIAAGFTPTLLLQQEESSLDEAYTDFQNFGLGANIGLGLDIAFVSLDAKYEYGLTKMYDSGNGRIDVLSLTLGVIIPPTF</sequence>
<evidence type="ECO:0000256" key="1">
    <source>
        <dbReference type="SAM" id="SignalP"/>
    </source>
</evidence>
<name>A0AA49GRG9_9BACT</name>
<organism evidence="3">
    <name type="scientific">Roseihalotalea indica</name>
    <dbReference type="NCBI Taxonomy" id="2867963"/>
    <lineage>
        <taxon>Bacteria</taxon>
        <taxon>Pseudomonadati</taxon>
        <taxon>Bacteroidota</taxon>
        <taxon>Cytophagia</taxon>
        <taxon>Cytophagales</taxon>
        <taxon>Catalimonadaceae</taxon>
        <taxon>Roseihalotalea</taxon>
    </lineage>
</organism>
<feature type="chain" id="PRO_5041305406" evidence="1">
    <location>
        <begin position="20"/>
        <end position="201"/>
    </location>
</feature>
<evidence type="ECO:0000313" key="3">
    <source>
        <dbReference type="EMBL" id="WKN39148.1"/>
    </source>
</evidence>
<accession>A0AA49GRG9</accession>
<dbReference type="AlphaFoldDB" id="A0AA49GRG9"/>
<dbReference type="InterPro" id="IPR025665">
    <property type="entry name" value="Beta-barrel_OMP_2"/>
</dbReference>
<protein>
    <submittedName>
        <fullName evidence="3">Outer membrane beta-barrel protein</fullName>
    </submittedName>
</protein>
<evidence type="ECO:0000259" key="2">
    <source>
        <dbReference type="Pfam" id="PF13568"/>
    </source>
</evidence>
<dbReference type="Pfam" id="PF13568">
    <property type="entry name" value="OMP_b-brl_2"/>
    <property type="match status" value="1"/>
</dbReference>
<feature type="signal peptide" evidence="1">
    <location>
        <begin position="1"/>
        <end position="19"/>
    </location>
</feature>
<proteinExistence type="predicted"/>
<reference evidence="3" key="1">
    <citation type="journal article" date="2023" name="Comput. Struct. Biotechnol. J.">
        <title>Discovery of a novel marine Bacteroidetes with a rich repertoire of carbohydrate-active enzymes.</title>
        <authorList>
            <person name="Chen B."/>
            <person name="Liu G."/>
            <person name="Chen Q."/>
            <person name="Wang H."/>
            <person name="Liu L."/>
            <person name="Tang K."/>
        </authorList>
    </citation>
    <scope>NUCLEOTIDE SEQUENCE</scope>
    <source>
        <strain evidence="3">TK19036</strain>
    </source>
</reference>
<feature type="domain" description="Outer membrane protein beta-barrel" evidence="2">
    <location>
        <begin position="18"/>
        <end position="179"/>
    </location>
</feature>
<gene>
    <name evidence="3" type="ORF">K4G66_10610</name>
</gene>